<reference evidence="1 2" key="1">
    <citation type="submission" date="2015-09" db="EMBL/GenBank/DDBJ databases">
        <authorList>
            <consortium name="Pathogen Informatics"/>
        </authorList>
    </citation>
    <scope>NUCLEOTIDE SEQUENCE [LARGE SCALE GENOMIC DNA]</scope>
    <source>
        <strain evidence="1 2">2789STDY5608866</strain>
    </source>
</reference>
<sequence>MNIKYRLLCKRLIEERKRVGVIQYYNVLFIMELVSDKDIWALEQWMNGINNIYMKDIHNWCRIHFVKYHTVFVYRKEYPVKANIWNGYSYIRWRMERLMNLG</sequence>
<dbReference type="EMBL" id="CYYY01000005">
    <property type="protein sequence ID" value="CUN79738.1"/>
    <property type="molecule type" value="Genomic_DNA"/>
</dbReference>
<evidence type="ECO:0000313" key="1">
    <source>
        <dbReference type="EMBL" id="CUN79738.1"/>
    </source>
</evidence>
<organism evidence="1 2">
    <name type="scientific">Dorea longicatena</name>
    <dbReference type="NCBI Taxonomy" id="88431"/>
    <lineage>
        <taxon>Bacteria</taxon>
        <taxon>Bacillati</taxon>
        <taxon>Bacillota</taxon>
        <taxon>Clostridia</taxon>
        <taxon>Lachnospirales</taxon>
        <taxon>Lachnospiraceae</taxon>
        <taxon>Dorea</taxon>
    </lineage>
</organism>
<dbReference type="Proteomes" id="UP000095439">
    <property type="component" value="Unassembled WGS sequence"/>
</dbReference>
<protein>
    <submittedName>
        <fullName evidence="1">Uncharacterized protein</fullName>
    </submittedName>
</protein>
<evidence type="ECO:0000313" key="2">
    <source>
        <dbReference type="Proteomes" id="UP000095439"/>
    </source>
</evidence>
<gene>
    <name evidence="1" type="ORF">ERS852423_01481</name>
</gene>
<name>A0A173ZX35_9FIRM</name>
<proteinExistence type="predicted"/>
<accession>A0A173ZX35</accession>
<dbReference type="AlphaFoldDB" id="A0A173ZX35"/>